<feature type="domain" description="Bacterial sugar transferase" evidence="8">
    <location>
        <begin position="272"/>
        <end position="457"/>
    </location>
</feature>
<dbReference type="Proteomes" id="UP000178347">
    <property type="component" value="Unassembled WGS sequence"/>
</dbReference>
<evidence type="ECO:0000259" key="8">
    <source>
        <dbReference type="Pfam" id="PF02397"/>
    </source>
</evidence>
<dbReference type="InterPro" id="IPR017475">
    <property type="entry name" value="EPS_sugar_tfrase"/>
</dbReference>
<gene>
    <name evidence="9" type="ORF">A3G00_02695</name>
</gene>
<evidence type="ECO:0000256" key="2">
    <source>
        <dbReference type="ARBA" id="ARBA00006464"/>
    </source>
</evidence>
<name>A0A1F6MRT1_9BACT</name>
<comment type="similarity">
    <text evidence="2">Belongs to the bacterial sugar transferase family.</text>
</comment>
<dbReference type="AlphaFoldDB" id="A0A1F6MRT1"/>
<dbReference type="EMBL" id="MFQN01000019">
    <property type="protein sequence ID" value="OGH74337.1"/>
    <property type="molecule type" value="Genomic_DNA"/>
</dbReference>
<keyword evidence="3" id="KW-0808">Transferase</keyword>
<dbReference type="Pfam" id="PF13727">
    <property type="entry name" value="CoA_binding_3"/>
    <property type="match status" value="1"/>
</dbReference>
<evidence type="ECO:0000256" key="6">
    <source>
        <dbReference type="ARBA" id="ARBA00023136"/>
    </source>
</evidence>
<dbReference type="PANTHER" id="PTHR30576">
    <property type="entry name" value="COLANIC BIOSYNTHESIS UDP-GLUCOSE LIPID CARRIER TRANSFERASE"/>
    <property type="match status" value="1"/>
</dbReference>
<feature type="transmembrane region" description="Helical" evidence="7">
    <location>
        <begin position="272"/>
        <end position="296"/>
    </location>
</feature>
<evidence type="ECO:0000313" key="10">
    <source>
        <dbReference type="Proteomes" id="UP000178347"/>
    </source>
</evidence>
<evidence type="ECO:0000256" key="4">
    <source>
        <dbReference type="ARBA" id="ARBA00022692"/>
    </source>
</evidence>
<evidence type="ECO:0000256" key="7">
    <source>
        <dbReference type="SAM" id="Phobius"/>
    </source>
</evidence>
<evidence type="ECO:0000256" key="5">
    <source>
        <dbReference type="ARBA" id="ARBA00022989"/>
    </source>
</evidence>
<dbReference type="Gene3D" id="3.40.50.720">
    <property type="entry name" value="NAD(P)-binding Rossmann-like Domain"/>
    <property type="match status" value="1"/>
</dbReference>
<dbReference type="InterPro" id="IPR003362">
    <property type="entry name" value="Bact_transf"/>
</dbReference>
<evidence type="ECO:0000256" key="1">
    <source>
        <dbReference type="ARBA" id="ARBA00004141"/>
    </source>
</evidence>
<evidence type="ECO:0000313" key="9">
    <source>
        <dbReference type="EMBL" id="OGH74337.1"/>
    </source>
</evidence>
<dbReference type="NCBIfam" id="TIGR03025">
    <property type="entry name" value="EPS_sugtrans"/>
    <property type="match status" value="1"/>
</dbReference>
<reference evidence="9 10" key="1">
    <citation type="journal article" date="2016" name="Nat. Commun.">
        <title>Thousands of microbial genomes shed light on interconnected biogeochemical processes in an aquifer system.</title>
        <authorList>
            <person name="Anantharaman K."/>
            <person name="Brown C.T."/>
            <person name="Hug L.A."/>
            <person name="Sharon I."/>
            <person name="Castelle C.J."/>
            <person name="Probst A.J."/>
            <person name="Thomas B.C."/>
            <person name="Singh A."/>
            <person name="Wilkins M.J."/>
            <person name="Karaoz U."/>
            <person name="Brodie E.L."/>
            <person name="Williams K.H."/>
            <person name="Hubbard S.S."/>
            <person name="Banfield J.F."/>
        </authorList>
    </citation>
    <scope>NUCLEOTIDE SEQUENCE [LARGE SCALE GENOMIC DNA]</scope>
</reference>
<feature type="transmembrane region" description="Helical" evidence="7">
    <location>
        <begin position="104"/>
        <end position="126"/>
    </location>
</feature>
<feature type="transmembrane region" description="Helical" evidence="7">
    <location>
        <begin position="45"/>
        <end position="67"/>
    </location>
</feature>
<accession>A0A1F6MRT1</accession>
<keyword evidence="6 7" id="KW-0472">Membrane</keyword>
<sequence>MRLIYRIKQIMVAGGDMLSFILAFWLSLIIRYWQMPNWQKIEAHITPMFLLFLLWIVINFINGLYDLGKLKKKDLPRQLAATSLVSFIVGIVFFYVFADDVVTPKTILLLSTILGYSLSGVWRLIYDKFIGLKRLHENIIFVGYTPESQELINIIQNHPEGGYKIVALIDPENQIKPEELPFFDVYRSLQAIRPAISNHKATAVVIATRLSKDENVLRELYSLLFWDVQLYDLPSFYEIITGRITPTIFSEAWFLENINTGPQPFYKTFRSILDLAAITLIGIIFLITAPLIAAAIKLESSGPIFFKQKRVGKGGKVFFLYKFRSMKALAPDGSAEIDGWQFAKKGDLRQTLVGAILRKLRLDEMPQCINIIKGDISLIGPRPERPEIVEQLQTHMPYYSLRHAIKPGLTGWAVIHQNYTDDIEKSLQKLQYDLFYIKNRSVLLDLSIILRTINIVIRMMGQ</sequence>
<dbReference type="PANTHER" id="PTHR30576:SF0">
    <property type="entry name" value="UNDECAPRENYL-PHOSPHATE N-ACETYLGALACTOSAMINYL 1-PHOSPHATE TRANSFERASE-RELATED"/>
    <property type="match status" value="1"/>
</dbReference>
<dbReference type="STRING" id="1798692.A3G00_02695"/>
<proteinExistence type="inferred from homology"/>
<dbReference type="Pfam" id="PF02397">
    <property type="entry name" value="Bac_transf"/>
    <property type="match status" value="1"/>
</dbReference>
<dbReference type="GO" id="GO:0016780">
    <property type="term" value="F:phosphotransferase activity, for other substituted phosphate groups"/>
    <property type="evidence" value="ECO:0007669"/>
    <property type="project" value="TreeGrafter"/>
</dbReference>
<protein>
    <recommendedName>
        <fullName evidence="8">Bacterial sugar transferase domain-containing protein</fullName>
    </recommendedName>
</protein>
<keyword evidence="5 7" id="KW-1133">Transmembrane helix</keyword>
<comment type="subcellular location">
    <subcellularLocation>
        <location evidence="1">Membrane</location>
        <topology evidence="1">Multi-pass membrane protein</topology>
    </subcellularLocation>
</comment>
<keyword evidence="4 7" id="KW-0812">Transmembrane</keyword>
<feature type="transmembrane region" description="Helical" evidence="7">
    <location>
        <begin position="12"/>
        <end position="33"/>
    </location>
</feature>
<evidence type="ECO:0000256" key="3">
    <source>
        <dbReference type="ARBA" id="ARBA00022679"/>
    </source>
</evidence>
<feature type="transmembrane region" description="Helical" evidence="7">
    <location>
        <begin position="79"/>
        <end position="98"/>
    </location>
</feature>
<dbReference type="GO" id="GO:0016020">
    <property type="term" value="C:membrane"/>
    <property type="evidence" value="ECO:0007669"/>
    <property type="project" value="UniProtKB-SubCell"/>
</dbReference>
<comment type="caution">
    <text evidence="9">The sequence shown here is derived from an EMBL/GenBank/DDBJ whole genome shotgun (WGS) entry which is preliminary data.</text>
</comment>
<organism evidence="9 10">
    <name type="scientific">Candidatus Magasanikbacteria bacterium RIFCSPLOWO2_12_FULL_43_12</name>
    <dbReference type="NCBI Taxonomy" id="1798692"/>
    <lineage>
        <taxon>Bacteria</taxon>
        <taxon>Candidatus Magasanikiibacteriota</taxon>
    </lineage>
</organism>